<name>A0AAD7C6Q7_MYCRO</name>
<dbReference type="AlphaFoldDB" id="A0AAD7C6Q7"/>
<gene>
    <name evidence="2" type="ORF">B0H17DRAFT_1148935</name>
</gene>
<keyword evidence="3" id="KW-1185">Reference proteome</keyword>
<reference evidence="2" key="1">
    <citation type="submission" date="2023-03" db="EMBL/GenBank/DDBJ databases">
        <title>Massive genome expansion in bonnet fungi (Mycena s.s.) driven by repeated elements and novel gene families across ecological guilds.</title>
        <authorList>
            <consortium name="Lawrence Berkeley National Laboratory"/>
            <person name="Harder C.B."/>
            <person name="Miyauchi S."/>
            <person name="Viragh M."/>
            <person name="Kuo A."/>
            <person name="Thoen E."/>
            <person name="Andreopoulos B."/>
            <person name="Lu D."/>
            <person name="Skrede I."/>
            <person name="Drula E."/>
            <person name="Henrissat B."/>
            <person name="Morin E."/>
            <person name="Kohler A."/>
            <person name="Barry K."/>
            <person name="LaButti K."/>
            <person name="Morin E."/>
            <person name="Salamov A."/>
            <person name="Lipzen A."/>
            <person name="Mereny Z."/>
            <person name="Hegedus B."/>
            <person name="Baldrian P."/>
            <person name="Stursova M."/>
            <person name="Weitz H."/>
            <person name="Taylor A."/>
            <person name="Grigoriev I.V."/>
            <person name="Nagy L.G."/>
            <person name="Martin F."/>
            <person name="Kauserud H."/>
        </authorList>
    </citation>
    <scope>NUCLEOTIDE SEQUENCE</scope>
    <source>
        <strain evidence="2">CBHHK067</strain>
    </source>
</reference>
<dbReference type="EMBL" id="JARKIE010000425">
    <property type="protein sequence ID" value="KAJ7640600.1"/>
    <property type="molecule type" value="Genomic_DNA"/>
</dbReference>
<evidence type="ECO:0000313" key="2">
    <source>
        <dbReference type="EMBL" id="KAJ7640600.1"/>
    </source>
</evidence>
<dbReference type="Proteomes" id="UP001221757">
    <property type="component" value="Unassembled WGS sequence"/>
</dbReference>
<feature type="compositionally biased region" description="Polar residues" evidence="1">
    <location>
        <begin position="41"/>
        <end position="52"/>
    </location>
</feature>
<accession>A0AAD7C6Q7</accession>
<proteinExistence type="predicted"/>
<protein>
    <submittedName>
        <fullName evidence="2">Uncharacterized protein</fullName>
    </submittedName>
</protein>
<evidence type="ECO:0000313" key="3">
    <source>
        <dbReference type="Proteomes" id="UP001221757"/>
    </source>
</evidence>
<evidence type="ECO:0000256" key="1">
    <source>
        <dbReference type="SAM" id="MobiDB-lite"/>
    </source>
</evidence>
<organism evidence="2 3">
    <name type="scientific">Mycena rosella</name>
    <name type="common">Pink bonnet</name>
    <name type="synonym">Agaricus rosellus</name>
    <dbReference type="NCBI Taxonomy" id="1033263"/>
    <lineage>
        <taxon>Eukaryota</taxon>
        <taxon>Fungi</taxon>
        <taxon>Dikarya</taxon>
        <taxon>Basidiomycota</taxon>
        <taxon>Agaricomycotina</taxon>
        <taxon>Agaricomycetes</taxon>
        <taxon>Agaricomycetidae</taxon>
        <taxon>Agaricales</taxon>
        <taxon>Marasmiineae</taxon>
        <taxon>Mycenaceae</taxon>
        <taxon>Mycena</taxon>
    </lineage>
</organism>
<feature type="region of interest" description="Disordered" evidence="1">
    <location>
        <begin position="13"/>
        <end position="82"/>
    </location>
</feature>
<sequence length="164" mass="18035">MRPRESKVWECDYGRGNAPVDDACPNAEPSVRRSSVVPSFTKWSQSKPSTKSQGREAVTGTLDKSIETMPASHGSVRGPEGWEACVGRPELITQSRETQDLAVRPSNPVNIGVSQKVARDDMGEKAKMRVCWQNQDVAGYINTISVFESHGNGYWLEHGQSGNE</sequence>
<comment type="caution">
    <text evidence="2">The sequence shown here is derived from an EMBL/GenBank/DDBJ whole genome shotgun (WGS) entry which is preliminary data.</text>
</comment>